<sequence>MALLGPKPRSRPATAVERTPDDDKSGSKPKKRKLLKRLTRDLSRSNLSLSNVKKSAAAKDKAQKEQQQDSCGNKKVKNKKSKLTSQKDGDAAVEMHPVGTGTREVLLDRTYDSDAASLPDLRDSVVDRLTKQVTLSENDEEKAKLSPIKNKRSTDRRGDVSSIDWTKKSTGGEPYGWTEPSTSAPALSVHIPENASDLGVLPPCNGSVEDLLQLYQSSGRSSPWKKFAEQHLRRRSKSADNLQPVAPDLRATELPSFNAACNSKAWRLSSEATPTLNLPLSEPKHTISEDMPQEEAHDALKLNETRLFPSKVPFASPPSTDRSTDSTYRSRSEALPDAEHRTLSVIPGLARHASVNDHPRNLPDSESVSVHLHNMRISQHLRSDSTLSGDSGTPTTETQQQPRDSVASGGEQSLAPPLHTQPSDSTVRATRRLRCSSSGFTSGRVPEGWGNVVSGTTSSVYEPSSVYSTRQNSLTSSNSCTPVALSGSSIPVSYFPATGYGTIVRKSGYEVLNLGDMGMLGMGDVEVPDEKPKASAKEDSVVEASTMPGTFPPSSSMNLLKRTDTGLTFRTANEKLEAVENGREATKEKGKRHPFEFVDSSDQTTDAGEDAALQPNQQSPEETTDSSLDITPVTAAESPSSSASIEKTPRAQIVTPAPAAEPSSAKHKKTTPSVKTPSKRFSTFSFFRSKTYSNLRRASHSPALHLRKRSRSEEHLAIRDSREKQSKGARGFESQTDGPADPHASSESVEDPPVREQKQSTVSEAVEEHRPGRLSRSWLIGDGRNGIGQGAVWEKALKKHREEKSAMFLSPEKGGKAEARGLFRERSGSASALSARSQQSDRKGKGPAIADDFTFGGAGPGLQRSATMLLDPLETTGFGEELMRQSMSRGMLGDELRWSAASGSLVPSTGISPGTSVKGEEPSVVSIEKDHHLDTWGGTTLAEADLCDLSAWSRFPSHTREQRTGAAGEADNVLTRDFAYESPGTAGTENESSTEDEDTSKSAARRLTTLRSKKRSKTRSGMSKSKSMTFSRNFSLFKHYIGLFRSQSEEFRRHGHGHRSSVAESATLEHPELEILPPVFSPIQLESRENSGGLQTDGSTSKVDLTVVGNDPEATGVEDKAKESKVEFQVQPMNRREESKTDNSDGSWTANARLFTGAYGNDLGRSRKKVDSSAEWWSNARTWTRFNTPSQDFQDVMDDARQKFLMTPTRLGRQVEDVTEEGKTAPAVKRPPRAAQRSSEEWRSDARLYSQLYESCVQVPNFGGSSEDPNASELAKRPLLAHKHQKSSSAATAFRLASTGHLDAGNGEKVRFRTLSGGHGENEGKNGEYLARNDSFLSIGSAEGTTMDLMRYLQDLEEGEKVKLEAERGGD</sequence>
<reference evidence="2 3" key="1">
    <citation type="journal article" date="2023" name="Plant Dis.">
        <title>First Report of Diplodia intermedia Causing Canker and Dieback Diseases on Apple Trees in Canada.</title>
        <authorList>
            <person name="Ellouze W."/>
            <person name="Ilyukhin E."/>
            <person name="Sulman M."/>
            <person name="Ali S."/>
        </authorList>
    </citation>
    <scope>NUCLEOTIDE SEQUENCE [LARGE SCALE GENOMIC DNA]</scope>
    <source>
        <strain evidence="2 3">M45-28</strain>
    </source>
</reference>
<feature type="region of interest" description="Disordered" evidence="1">
    <location>
        <begin position="578"/>
        <end position="678"/>
    </location>
</feature>
<feature type="region of interest" description="Disordered" evidence="1">
    <location>
        <begin position="1088"/>
        <end position="1123"/>
    </location>
</feature>
<feature type="region of interest" description="Disordered" evidence="1">
    <location>
        <begin position="1216"/>
        <end position="1241"/>
    </location>
</feature>
<feature type="region of interest" description="Disordered" evidence="1">
    <location>
        <begin position="980"/>
        <end position="1026"/>
    </location>
</feature>
<feature type="region of interest" description="Disordered" evidence="1">
    <location>
        <begin position="136"/>
        <end position="184"/>
    </location>
</feature>
<feature type="region of interest" description="Disordered" evidence="1">
    <location>
        <begin position="694"/>
        <end position="771"/>
    </location>
</feature>
<feature type="compositionally biased region" description="Basic and acidic residues" evidence="1">
    <location>
        <begin position="711"/>
        <end position="726"/>
    </location>
</feature>
<evidence type="ECO:0000313" key="2">
    <source>
        <dbReference type="EMBL" id="KAL1641144.1"/>
    </source>
</evidence>
<proteinExistence type="predicted"/>
<comment type="caution">
    <text evidence="2">The sequence shown here is derived from an EMBL/GenBank/DDBJ whole genome shotgun (WGS) entry which is preliminary data.</text>
</comment>
<name>A0ABR3TP04_9PEZI</name>
<protein>
    <submittedName>
        <fullName evidence="2">Uncharacterized protein</fullName>
    </submittedName>
</protein>
<feature type="compositionally biased region" description="Polar residues" evidence="1">
    <location>
        <begin position="614"/>
        <end position="629"/>
    </location>
</feature>
<evidence type="ECO:0000256" key="1">
    <source>
        <dbReference type="SAM" id="MobiDB-lite"/>
    </source>
</evidence>
<gene>
    <name evidence="2" type="ORF">SLS58_006252</name>
</gene>
<accession>A0ABR3TP04</accession>
<feature type="compositionally biased region" description="Low complexity" evidence="1">
    <location>
        <begin position="44"/>
        <end position="55"/>
    </location>
</feature>
<feature type="compositionally biased region" description="Basic and acidic residues" evidence="1">
    <location>
        <begin position="322"/>
        <end position="342"/>
    </location>
</feature>
<organism evidence="2 3">
    <name type="scientific">Diplodia intermedia</name>
    <dbReference type="NCBI Taxonomy" id="856260"/>
    <lineage>
        <taxon>Eukaryota</taxon>
        <taxon>Fungi</taxon>
        <taxon>Dikarya</taxon>
        <taxon>Ascomycota</taxon>
        <taxon>Pezizomycotina</taxon>
        <taxon>Dothideomycetes</taxon>
        <taxon>Dothideomycetes incertae sedis</taxon>
        <taxon>Botryosphaeriales</taxon>
        <taxon>Botryosphaeriaceae</taxon>
        <taxon>Diplodia</taxon>
    </lineage>
</organism>
<feature type="region of interest" description="Disordered" evidence="1">
    <location>
        <begin position="309"/>
        <end position="343"/>
    </location>
</feature>
<feature type="compositionally biased region" description="Low complexity" evidence="1">
    <location>
        <begin position="635"/>
        <end position="644"/>
    </location>
</feature>
<dbReference type="EMBL" id="JAKEKT020000042">
    <property type="protein sequence ID" value="KAL1641144.1"/>
    <property type="molecule type" value="Genomic_DNA"/>
</dbReference>
<dbReference type="Proteomes" id="UP001521184">
    <property type="component" value="Unassembled WGS sequence"/>
</dbReference>
<feature type="region of interest" description="Disordered" evidence="1">
    <location>
        <begin position="825"/>
        <end position="850"/>
    </location>
</feature>
<feature type="compositionally biased region" description="Polar residues" evidence="1">
    <location>
        <begin position="384"/>
        <end position="403"/>
    </location>
</feature>
<feature type="compositionally biased region" description="Low complexity" evidence="1">
    <location>
        <begin position="828"/>
        <end position="838"/>
    </location>
</feature>
<feature type="region of interest" description="Disordered" evidence="1">
    <location>
        <begin position="379"/>
        <end position="430"/>
    </location>
</feature>
<feature type="compositionally biased region" description="Basic and acidic residues" evidence="1">
    <location>
        <begin position="578"/>
        <end position="596"/>
    </location>
</feature>
<evidence type="ECO:0000313" key="3">
    <source>
        <dbReference type="Proteomes" id="UP001521184"/>
    </source>
</evidence>
<feature type="compositionally biased region" description="Basic and acidic residues" evidence="1">
    <location>
        <begin position="57"/>
        <end position="67"/>
    </location>
</feature>
<keyword evidence="3" id="KW-1185">Reference proteome</keyword>
<feature type="compositionally biased region" description="Polar residues" evidence="1">
    <location>
        <begin position="1090"/>
        <end position="1103"/>
    </location>
</feature>
<feature type="region of interest" description="Disordered" evidence="1">
    <location>
        <begin position="1"/>
        <end position="101"/>
    </location>
</feature>
<feature type="compositionally biased region" description="Basic residues" evidence="1">
    <location>
        <begin position="27"/>
        <end position="37"/>
    </location>
</feature>